<protein>
    <submittedName>
        <fullName evidence="1">Uncharacterized protein</fullName>
    </submittedName>
</protein>
<proteinExistence type="predicted"/>
<dbReference type="EMBL" id="CADCTE010000099">
    <property type="protein sequence ID" value="CAA9242992.1"/>
    <property type="molecule type" value="Genomic_DNA"/>
</dbReference>
<reference evidence="1" key="1">
    <citation type="submission" date="2020-02" db="EMBL/GenBank/DDBJ databases">
        <authorList>
            <person name="Meier V. D."/>
        </authorList>
    </citation>
    <scope>NUCLEOTIDE SEQUENCE</scope>
    <source>
        <strain evidence="1">AVDCRST_MAG83</strain>
    </source>
</reference>
<name>A0A6J4I8A7_9MICC</name>
<accession>A0A6J4I8A7</accession>
<organism evidence="1">
    <name type="scientific">uncultured Arthrobacter sp</name>
    <dbReference type="NCBI Taxonomy" id="114050"/>
    <lineage>
        <taxon>Bacteria</taxon>
        <taxon>Bacillati</taxon>
        <taxon>Actinomycetota</taxon>
        <taxon>Actinomycetes</taxon>
        <taxon>Micrococcales</taxon>
        <taxon>Micrococcaceae</taxon>
        <taxon>Arthrobacter</taxon>
        <taxon>environmental samples</taxon>
    </lineage>
</organism>
<dbReference type="RefSeq" id="WP_294567647.1">
    <property type="nucleotide sequence ID" value="NZ_CADCTE010000099.1"/>
</dbReference>
<feature type="non-terminal residue" evidence="1">
    <location>
        <position position="551"/>
    </location>
</feature>
<gene>
    <name evidence="1" type="ORF">AVDCRST_MAG83-1742</name>
</gene>
<evidence type="ECO:0000313" key="1">
    <source>
        <dbReference type="EMBL" id="CAA9242992.1"/>
    </source>
</evidence>
<sequence>MLGLSEDMFDAQFFAPPAKTAVTATRSTSWNVLASSGGSTFSDDFNRADGPVGANWEATGTVLAVSGDRLVASSATAAAMRYTSRPSSTSMFSQITWTGLSSTSVFAGPAVLMPPVASTVGTTGDFYAFTISGVTHNTASIRIKSANVTGQIALGATVTVTPVVAGDVLRLEYVAATAELVGKINDVEVLRRATSLSPLTTTHTNDGVGFWGTASMFDAGNTWDNWSGGDISGATTTSVTATRSTTWNVAASALAQVTTSRVTTWRVRAAVAVTRATAWDVLTAATSSRATTWGVVSSTTTSRATTWRVRAAVTTTRATTWDVRTTPATSRATTWRVRTAAATTRATTWDVLSPAASTRDTTWDVLASVTATRSTTWRARAAVTTTRATTWSVAGPAATTVTTTRATTWRTRTSVTTSRGTTWDARTAVSTTRAASWDTLARIERTLATSWDARTATTTSRATTWATRSTVAQSRATTWRTLGQATSTRGSAWHVGSLVPVANPPRILATELRIPTALGHVRTPQATGAVSILGADGHLRTQQTSTRLVTP</sequence>
<dbReference type="AlphaFoldDB" id="A0A6J4I8A7"/>